<evidence type="ECO:0008006" key="7">
    <source>
        <dbReference type="Google" id="ProtNLM"/>
    </source>
</evidence>
<gene>
    <name evidence="5" type="ORF">BB560_003477</name>
    <name evidence="4" type="ORF">BB560_006131</name>
</gene>
<dbReference type="Gene3D" id="1.10.630.10">
    <property type="entry name" value="Cytochrome P450"/>
    <property type="match status" value="1"/>
</dbReference>
<reference evidence="5 6" key="1">
    <citation type="journal article" date="2018" name="MBio">
        <title>Comparative Genomics Reveals the Core Gene Toolbox for the Fungus-Insect Symbiosis.</title>
        <authorList>
            <person name="Wang Y."/>
            <person name="Stata M."/>
            <person name="Wang W."/>
            <person name="Stajich J.E."/>
            <person name="White M.M."/>
            <person name="Moncalvo J.M."/>
        </authorList>
    </citation>
    <scope>NUCLEOTIDE SEQUENCE [LARGE SCALE GENOMIC DNA]</scope>
    <source>
        <strain evidence="5 6">SC-DP-2</strain>
    </source>
</reference>
<keyword evidence="6" id="KW-1185">Reference proteome</keyword>
<dbReference type="GO" id="GO:0004497">
    <property type="term" value="F:monooxygenase activity"/>
    <property type="evidence" value="ECO:0007669"/>
    <property type="project" value="InterPro"/>
</dbReference>
<comment type="similarity">
    <text evidence="2">Belongs to the cytochrome P450 family.</text>
</comment>
<dbReference type="PANTHER" id="PTHR46206">
    <property type="entry name" value="CYTOCHROME P450"/>
    <property type="match status" value="1"/>
</dbReference>
<dbReference type="Proteomes" id="UP000245609">
    <property type="component" value="Unassembled WGS sequence"/>
</dbReference>
<keyword evidence="3" id="KW-0479">Metal-binding</keyword>
<dbReference type="Pfam" id="PF00067">
    <property type="entry name" value="p450"/>
    <property type="match status" value="1"/>
</dbReference>
<dbReference type="GO" id="GO:0016705">
    <property type="term" value="F:oxidoreductase activity, acting on paired donors, with incorporation or reduction of molecular oxygen"/>
    <property type="evidence" value="ECO:0007669"/>
    <property type="project" value="InterPro"/>
</dbReference>
<proteinExistence type="inferred from homology"/>
<dbReference type="EMBL" id="MBFS01002879">
    <property type="protein sequence ID" value="PVU91340.1"/>
    <property type="molecule type" value="Genomic_DNA"/>
</dbReference>
<name>A0A2T9ZBV1_9FUNG</name>
<evidence type="ECO:0000313" key="5">
    <source>
        <dbReference type="EMBL" id="PVV02079.1"/>
    </source>
</evidence>
<accession>A0A2T9ZBV1</accession>
<dbReference type="SUPFAM" id="SSF48264">
    <property type="entry name" value="Cytochrome P450"/>
    <property type="match status" value="1"/>
</dbReference>
<dbReference type="GO" id="GO:0005506">
    <property type="term" value="F:iron ion binding"/>
    <property type="evidence" value="ECO:0007669"/>
    <property type="project" value="InterPro"/>
</dbReference>
<comment type="caution">
    <text evidence="5">The sequence shown here is derived from an EMBL/GenBank/DDBJ whole genome shotgun (WGS) entry which is preliminary data.</text>
</comment>
<dbReference type="GO" id="GO:0020037">
    <property type="term" value="F:heme binding"/>
    <property type="evidence" value="ECO:0007669"/>
    <property type="project" value="InterPro"/>
</dbReference>
<dbReference type="EMBL" id="MBFS01000626">
    <property type="protein sequence ID" value="PVV02079.1"/>
    <property type="molecule type" value="Genomic_DNA"/>
</dbReference>
<evidence type="ECO:0000256" key="3">
    <source>
        <dbReference type="ARBA" id="ARBA00022723"/>
    </source>
</evidence>
<dbReference type="STRING" id="133381.A0A2T9ZBV1"/>
<dbReference type="InterPro" id="IPR001128">
    <property type="entry name" value="Cyt_P450"/>
</dbReference>
<evidence type="ECO:0000313" key="6">
    <source>
        <dbReference type="Proteomes" id="UP000245609"/>
    </source>
</evidence>
<comment type="cofactor">
    <cofactor evidence="1">
        <name>heme</name>
        <dbReference type="ChEBI" id="CHEBI:30413"/>
    </cofactor>
</comment>
<evidence type="ECO:0000256" key="1">
    <source>
        <dbReference type="ARBA" id="ARBA00001971"/>
    </source>
</evidence>
<evidence type="ECO:0000256" key="2">
    <source>
        <dbReference type="ARBA" id="ARBA00010617"/>
    </source>
</evidence>
<dbReference type="OrthoDB" id="1844152at2759"/>
<evidence type="ECO:0000313" key="4">
    <source>
        <dbReference type="EMBL" id="PVU91340.1"/>
    </source>
</evidence>
<protein>
    <recommendedName>
        <fullName evidence="7">Cytochrome P450</fullName>
    </recommendedName>
</protein>
<dbReference type="AlphaFoldDB" id="A0A2T9ZBV1"/>
<organism evidence="5 6">
    <name type="scientific">Smittium megazygosporum</name>
    <dbReference type="NCBI Taxonomy" id="133381"/>
    <lineage>
        <taxon>Eukaryota</taxon>
        <taxon>Fungi</taxon>
        <taxon>Fungi incertae sedis</taxon>
        <taxon>Zoopagomycota</taxon>
        <taxon>Kickxellomycotina</taxon>
        <taxon>Harpellomycetes</taxon>
        <taxon>Harpellales</taxon>
        <taxon>Legeriomycetaceae</taxon>
        <taxon>Smittium</taxon>
    </lineage>
</organism>
<sequence length="438" mass="51054">MRLQMNPLPASVKNYELSSDSNLLEYLSEFKKTGYVSKFIGSKSDLNLGKPHLKLFSGLPEAALSSIRVKKKAFYKDWSNKAYFEAVKLNSIIRYFVYSNASNSLLEIEYVIHQNINKNSDLFLQNKYVFVENIFDYFHDILIDIAIRQCYGGAVKSDPEFCKAVELLLKQPISFGEKYISHLLKFSFVKTKTNYNQGREYLRDFVIKGKFQELNQSSFDEYEKLSISDDIFYTSLPNYLYLSVINIGNQLANFFIDISLNPAVFKKLESEQRMIIEKYGHSITIRRLGKMIYLDAAISETMRLGTNTISMKQSLCDIYLSNGILLPKGFFTKFNTVTYNRSSDIFLNHPHDYIPERHFKIGTKLNEISKTNLVWGLECPCPYRKYISIFMKFFISTVIRKYEVSQGDENSEVEHGGYFFDFFVQHAKKSLYLRQREI</sequence>
<dbReference type="InterPro" id="IPR036396">
    <property type="entry name" value="Cyt_P450_sf"/>
</dbReference>